<dbReference type="EMBL" id="CP001807">
    <property type="protein sequence ID" value="ACY49123.1"/>
    <property type="molecule type" value="Genomic_DNA"/>
</dbReference>
<evidence type="ECO:0000256" key="1">
    <source>
        <dbReference type="ARBA" id="ARBA00022553"/>
    </source>
</evidence>
<keyword evidence="1" id="KW-0597">Phosphoprotein</keyword>
<dbReference type="Proteomes" id="UP000002221">
    <property type="component" value="Chromosome"/>
</dbReference>
<evidence type="ECO:0000256" key="5">
    <source>
        <dbReference type="ARBA" id="ARBA00023163"/>
    </source>
</evidence>
<keyword evidence="5" id="KW-0804">Transcription</keyword>
<evidence type="ECO:0000313" key="8">
    <source>
        <dbReference type="EMBL" id="ACY49123.1"/>
    </source>
</evidence>
<sequence>MKLLLIEPSQLRCRISNLLRLGGIEDVTEATSSTEALRLLQKQVVDLLLIGPTVTDPSGLELLRRVRQMEGHEDTAALIFLDMPTDELVLEAAELDVQGIIVVPFEDDYLLYRVRETLRKLRQRRQQAEKPAYRKRLHLVITSTPGQSSTS</sequence>
<feature type="domain" description="Response regulatory" evidence="7">
    <location>
        <begin position="2"/>
        <end position="118"/>
    </location>
</feature>
<dbReference type="PANTHER" id="PTHR48111:SF1">
    <property type="entry name" value="TWO-COMPONENT RESPONSE REGULATOR ORR33"/>
    <property type="match status" value="1"/>
</dbReference>
<evidence type="ECO:0000256" key="3">
    <source>
        <dbReference type="ARBA" id="ARBA00023015"/>
    </source>
</evidence>
<dbReference type="InterPro" id="IPR039420">
    <property type="entry name" value="WalR-like"/>
</dbReference>
<dbReference type="STRING" id="518766.Rmar_2244"/>
<dbReference type="GO" id="GO:0000156">
    <property type="term" value="F:phosphorelay response regulator activity"/>
    <property type="evidence" value="ECO:0007669"/>
    <property type="project" value="TreeGrafter"/>
</dbReference>
<dbReference type="KEGG" id="rmr:Rmar_2244"/>
<evidence type="ECO:0000259" key="7">
    <source>
        <dbReference type="PROSITE" id="PS50110"/>
    </source>
</evidence>
<protein>
    <submittedName>
        <fullName evidence="8">Response regulator receiver protein</fullName>
    </submittedName>
</protein>
<dbReference type="eggNOG" id="COG0745">
    <property type="taxonomic scope" value="Bacteria"/>
</dbReference>
<evidence type="ECO:0000256" key="6">
    <source>
        <dbReference type="PROSITE-ProRule" id="PRU00169"/>
    </source>
</evidence>
<dbReference type="RefSeq" id="WP_012844733.1">
    <property type="nucleotide sequence ID" value="NC_013501.1"/>
</dbReference>
<dbReference type="GO" id="GO:0032993">
    <property type="term" value="C:protein-DNA complex"/>
    <property type="evidence" value="ECO:0007669"/>
    <property type="project" value="TreeGrafter"/>
</dbReference>
<reference evidence="8 9" key="1">
    <citation type="journal article" date="2009" name="Stand. Genomic Sci.">
        <title>Complete genome sequence of Rhodothermus marinus type strain (R-10).</title>
        <authorList>
            <person name="Nolan M."/>
            <person name="Tindall B.J."/>
            <person name="Pomrenke H."/>
            <person name="Lapidus A."/>
            <person name="Copeland A."/>
            <person name="Glavina Del Rio T."/>
            <person name="Lucas S."/>
            <person name="Chen F."/>
            <person name="Tice H."/>
            <person name="Cheng J.F."/>
            <person name="Saunders E."/>
            <person name="Han C."/>
            <person name="Bruce D."/>
            <person name="Goodwin L."/>
            <person name="Chain P."/>
            <person name="Pitluck S."/>
            <person name="Ovchinikova G."/>
            <person name="Pati A."/>
            <person name="Ivanova N."/>
            <person name="Mavromatis K."/>
            <person name="Chen A."/>
            <person name="Palaniappan K."/>
            <person name="Land M."/>
            <person name="Hauser L."/>
            <person name="Chang Y.J."/>
            <person name="Jeffries C.D."/>
            <person name="Brettin T."/>
            <person name="Goker M."/>
            <person name="Bristow J."/>
            <person name="Eisen J.A."/>
            <person name="Markowitz V."/>
            <person name="Hugenholtz P."/>
            <person name="Kyrpides N.C."/>
            <person name="Klenk H.P."/>
            <person name="Detter J.C."/>
        </authorList>
    </citation>
    <scope>NUCLEOTIDE SEQUENCE [LARGE SCALE GENOMIC DNA]</scope>
    <source>
        <strain evidence="9">ATCC 43812 / DSM 4252 / R-10</strain>
    </source>
</reference>
<dbReference type="SMART" id="SM00448">
    <property type="entry name" value="REC"/>
    <property type="match status" value="1"/>
</dbReference>
<dbReference type="GO" id="GO:0000976">
    <property type="term" value="F:transcription cis-regulatory region binding"/>
    <property type="evidence" value="ECO:0007669"/>
    <property type="project" value="TreeGrafter"/>
</dbReference>
<name>D0MDX9_RHOM4</name>
<evidence type="ECO:0000256" key="4">
    <source>
        <dbReference type="ARBA" id="ARBA00023125"/>
    </source>
</evidence>
<proteinExistence type="predicted"/>
<dbReference type="GO" id="GO:0005829">
    <property type="term" value="C:cytosol"/>
    <property type="evidence" value="ECO:0007669"/>
    <property type="project" value="TreeGrafter"/>
</dbReference>
<dbReference type="AlphaFoldDB" id="D0MDX9"/>
<gene>
    <name evidence="8" type="ordered locus">Rmar_2244</name>
</gene>
<organism evidence="8 9">
    <name type="scientific">Rhodothermus marinus (strain ATCC 43812 / DSM 4252 / R-10)</name>
    <name type="common">Rhodothermus obamensis</name>
    <dbReference type="NCBI Taxonomy" id="518766"/>
    <lineage>
        <taxon>Bacteria</taxon>
        <taxon>Pseudomonadati</taxon>
        <taxon>Rhodothermota</taxon>
        <taxon>Rhodothermia</taxon>
        <taxon>Rhodothermales</taxon>
        <taxon>Rhodothermaceae</taxon>
        <taxon>Rhodothermus</taxon>
    </lineage>
</organism>
<dbReference type="HOGENOM" id="CLU_1729963_0_0_10"/>
<evidence type="ECO:0000256" key="2">
    <source>
        <dbReference type="ARBA" id="ARBA00023012"/>
    </source>
</evidence>
<comment type="caution">
    <text evidence="6">Lacks conserved residue(s) required for the propagation of feature annotation.</text>
</comment>
<dbReference type="Pfam" id="PF00072">
    <property type="entry name" value="Response_reg"/>
    <property type="match status" value="1"/>
</dbReference>
<keyword evidence="3" id="KW-0805">Transcription regulation</keyword>
<dbReference type="OrthoDB" id="9802426at2"/>
<dbReference type="InterPro" id="IPR001789">
    <property type="entry name" value="Sig_transdc_resp-reg_receiver"/>
</dbReference>
<keyword evidence="2" id="KW-0902">Two-component regulatory system</keyword>
<accession>D0MDX9</accession>
<keyword evidence="9" id="KW-1185">Reference proteome</keyword>
<dbReference type="InterPro" id="IPR011006">
    <property type="entry name" value="CheY-like_superfamily"/>
</dbReference>
<dbReference type="SUPFAM" id="SSF52172">
    <property type="entry name" value="CheY-like"/>
    <property type="match status" value="1"/>
</dbReference>
<evidence type="ECO:0000313" key="9">
    <source>
        <dbReference type="Proteomes" id="UP000002221"/>
    </source>
</evidence>
<dbReference type="GO" id="GO:0006355">
    <property type="term" value="P:regulation of DNA-templated transcription"/>
    <property type="evidence" value="ECO:0007669"/>
    <property type="project" value="TreeGrafter"/>
</dbReference>
<dbReference type="PANTHER" id="PTHR48111">
    <property type="entry name" value="REGULATOR OF RPOS"/>
    <property type="match status" value="1"/>
</dbReference>
<dbReference type="PROSITE" id="PS50110">
    <property type="entry name" value="RESPONSE_REGULATORY"/>
    <property type="match status" value="1"/>
</dbReference>
<dbReference type="Gene3D" id="3.40.50.2300">
    <property type="match status" value="1"/>
</dbReference>
<keyword evidence="4" id="KW-0238">DNA-binding</keyword>